<feature type="domain" description="Peptidase M20 dimerisation" evidence="7">
    <location>
        <begin position="260"/>
        <end position="403"/>
    </location>
</feature>
<dbReference type="GO" id="GO:0046872">
    <property type="term" value="F:metal ion binding"/>
    <property type="evidence" value="ECO:0007669"/>
    <property type="project" value="UniProtKB-KW"/>
</dbReference>
<dbReference type="Pfam" id="PF01546">
    <property type="entry name" value="Peptidase_M20"/>
    <property type="match status" value="1"/>
</dbReference>
<dbReference type="PANTHER" id="PTHR45962:SF1">
    <property type="entry name" value="N-FATTY-ACYL-AMINO ACID SYNTHASE_HYDROLASE PM20D1"/>
    <property type="match status" value="1"/>
</dbReference>
<dbReference type="PANTHER" id="PTHR45962">
    <property type="entry name" value="N-FATTY-ACYL-AMINO ACID SYNTHASE/HYDROLASE PM20D1"/>
    <property type="match status" value="1"/>
</dbReference>
<dbReference type="InterPro" id="IPR047177">
    <property type="entry name" value="Pept_M20A"/>
</dbReference>
<dbReference type="FunFam" id="3.40.630.10:FF:000027">
    <property type="entry name" value="N-fatty-acyl-amino acid synthase/hydrolase PM20D1"/>
    <property type="match status" value="1"/>
</dbReference>
<organism evidence="8 9">
    <name type="scientific">Aquibacillus halophilus</name>
    <dbReference type="NCBI Taxonomy" id="930132"/>
    <lineage>
        <taxon>Bacteria</taxon>
        <taxon>Bacillati</taxon>
        <taxon>Bacillota</taxon>
        <taxon>Bacilli</taxon>
        <taxon>Bacillales</taxon>
        <taxon>Bacillaceae</taxon>
        <taxon>Aquibacillus</taxon>
    </lineage>
</organism>
<dbReference type="InterPro" id="IPR011650">
    <property type="entry name" value="Peptidase_M20_dimer"/>
</dbReference>
<name>A0A6A8DE30_9BACI</name>
<accession>A0A6A8DE30</accession>
<dbReference type="Gene3D" id="1.10.150.900">
    <property type="match status" value="1"/>
</dbReference>
<dbReference type="InterPro" id="IPR002933">
    <property type="entry name" value="Peptidase_M20"/>
</dbReference>
<dbReference type="SUPFAM" id="SSF55031">
    <property type="entry name" value="Bacterial exopeptidase dimerisation domain"/>
    <property type="match status" value="1"/>
</dbReference>
<reference evidence="8" key="1">
    <citation type="submission" date="2019-11" db="EMBL/GenBank/DDBJ databases">
        <authorList>
            <person name="Li J."/>
        </authorList>
    </citation>
    <scope>NUCLEOTIDE SEQUENCE</scope>
    <source>
        <strain evidence="8">B6B</strain>
    </source>
</reference>
<dbReference type="PIRSF" id="PIRSF036696">
    <property type="entry name" value="ACY-1"/>
    <property type="match status" value="1"/>
</dbReference>
<dbReference type="InterPro" id="IPR001261">
    <property type="entry name" value="ArgE/DapE_CS"/>
</dbReference>
<keyword evidence="6" id="KW-1133">Transmembrane helix</keyword>
<feature type="transmembrane region" description="Helical" evidence="6">
    <location>
        <begin position="26"/>
        <end position="48"/>
    </location>
</feature>
<evidence type="ECO:0000256" key="4">
    <source>
        <dbReference type="ARBA" id="ARBA00022801"/>
    </source>
</evidence>
<comment type="similarity">
    <text evidence="1">Belongs to the peptidase M20A family.</text>
</comment>
<protein>
    <submittedName>
        <fullName evidence="8">M20/M25/M40 family metallo-hydrolase</fullName>
    </submittedName>
</protein>
<evidence type="ECO:0000313" key="9">
    <source>
        <dbReference type="Proteomes" id="UP000799092"/>
    </source>
</evidence>
<dbReference type="AlphaFoldDB" id="A0A6A8DE30"/>
<keyword evidence="5" id="KW-0862">Zinc</keyword>
<keyword evidence="6" id="KW-0812">Transmembrane</keyword>
<evidence type="ECO:0000256" key="6">
    <source>
        <dbReference type="SAM" id="Phobius"/>
    </source>
</evidence>
<keyword evidence="4 8" id="KW-0378">Hydrolase</keyword>
<evidence type="ECO:0000256" key="5">
    <source>
        <dbReference type="ARBA" id="ARBA00022833"/>
    </source>
</evidence>
<dbReference type="Pfam" id="PF07687">
    <property type="entry name" value="M20_dimer"/>
    <property type="match status" value="1"/>
</dbReference>
<keyword evidence="9" id="KW-1185">Reference proteome</keyword>
<dbReference type="GO" id="GO:0008233">
    <property type="term" value="F:peptidase activity"/>
    <property type="evidence" value="ECO:0007669"/>
    <property type="project" value="UniProtKB-KW"/>
</dbReference>
<evidence type="ECO:0000256" key="3">
    <source>
        <dbReference type="ARBA" id="ARBA00022723"/>
    </source>
</evidence>
<keyword evidence="3" id="KW-0479">Metal-binding</keyword>
<sequence length="507" mass="56148">MFECVLKLAKYILQGTGECTLKKRKLIGIFIGSIIIIFLIVTAFNTFAVKSKQPASKVTQVTINESQAVDRFTESITYQTVSYQDRTKFDYPVFEEFISFLGTSYPLVHEQLEVELVNDYALIFKWTGADASKNPIGLAAHYDVVPVLEGTESNWEQPPYSGNVVDGLIWGRGALDDKVGVIGIMEAVEYLLQEGYSPVRDMYFMFGFDEEIGGEEGAKAIVETLTERNVRFDFVLDEGGAIVENMVPGVESPVGVVGVSEKGSATAELSIEGSGGHSSQPKDHTNIGRISKAIAKLEDTQFKADLRGPGEDLFEFVTPEMGIGMKYIFANKAIFEPVIENILLKQPASAALIRTTIAPTIFQAGEQYNALPEKATAIVNLRVMPGESLEDVKQFLEETIDDDEIEVKLSGSEASQVSSSKGWQFEAIQQASRNVYPQSVIAPYLMFAGSDAKHYDKISENTYRFLPVLLTSEDLKRMHGTNEHLSVENFVNAIKFYVEVIKEADKH</sequence>
<dbReference type="GO" id="GO:0006508">
    <property type="term" value="P:proteolysis"/>
    <property type="evidence" value="ECO:0007669"/>
    <property type="project" value="UniProtKB-KW"/>
</dbReference>
<keyword evidence="6" id="KW-0472">Membrane</keyword>
<keyword evidence="2" id="KW-0645">Protease</keyword>
<proteinExistence type="inferred from homology"/>
<dbReference type="Proteomes" id="UP000799092">
    <property type="component" value="Unassembled WGS sequence"/>
</dbReference>
<dbReference type="InterPro" id="IPR036264">
    <property type="entry name" value="Bact_exopeptidase_dim_dom"/>
</dbReference>
<dbReference type="Gene3D" id="3.40.630.10">
    <property type="entry name" value="Zn peptidases"/>
    <property type="match status" value="1"/>
</dbReference>
<dbReference type="PROSITE" id="PS00758">
    <property type="entry name" value="ARGE_DAPE_CPG2_1"/>
    <property type="match status" value="1"/>
</dbReference>
<evidence type="ECO:0000256" key="1">
    <source>
        <dbReference type="ARBA" id="ARBA00006247"/>
    </source>
</evidence>
<evidence type="ECO:0000256" key="2">
    <source>
        <dbReference type="ARBA" id="ARBA00022670"/>
    </source>
</evidence>
<evidence type="ECO:0000259" key="7">
    <source>
        <dbReference type="Pfam" id="PF07687"/>
    </source>
</evidence>
<dbReference type="Gene3D" id="3.30.70.360">
    <property type="match status" value="1"/>
</dbReference>
<dbReference type="EMBL" id="WJNG01000012">
    <property type="protein sequence ID" value="MRH43913.1"/>
    <property type="molecule type" value="Genomic_DNA"/>
</dbReference>
<comment type="caution">
    <text evidence="8">The sequence shown here is derived from an EMBL/GenBank/DDBJ whole genome shotgun (WGS) entry which is preliminary data.</text>
</comment>
<evidence type="ECO:0000313" key="8">
    <source>
        <dbReference type="EMBL" id="MRH43913.1"/>
    </source>
</evidence>
<dbReference type="SUPFAM" id="SSF53187">
    <property type="entry name" value="Zn-dependent exopeptidases"/>
    <property type="match status" value="1"/>
</dbReference>
<gene>
    <name evidence="8" type="ORF">GH741_14820</name>
</gene>